<evidence type="ECO:0008006" key="4">
    <source>
        <dbReference type="Google" id="ProtNLM"/>
    </source>
</evidence>
<dbReference type="RefSeq" id="WP_132644356.1">
    <property type="nucleotide sequence ID" value="NZ_CP181386.1"/>
</dbReference>
<feature type="transmembrane region" description="Helical" evidence="1">
    <location>
        <begin position="46"/>
        <end position="65"/>
    </location>
</feature>
<sequence length="392" mass="39737">MKSLRPLVAAAVVTVLVSAVIGGLLRVGVGEVLLGSDAGAAVFGRAAVFHAALMLSGFFGTVIAIERAVAARVRWAFAAPALSGAGALALLGGATALAAALSLAGAAVFVAVHALLLKRQAMTHTRLLALAAGAWLAGNALFAAGRGADAPVWWFVFLVLTVGAERLEMTRFAPRKPAAEPALLGIVAALLAGALGSAWQPAAGGVLYGLALSALGVWFALYDVARRTVRAPGLPRYMALCLLSGYAWLVVGGLAWMGTALGCPGRDMALHALGLGFVFSMVMGHAPVILPAVAKVKLRFGARFYVPVVALQASLALRLFGGAEHAGLKALGSALNAASVALFAVIVVSAIVAARRAARRAPPPKPVDAADAEARLAAALAAARARRGDTPH</sequence>
<accession>A0A4R2MQC3</accession>
<gene>
    <name evidence="2" type="ORF">EV684_101218</name>
</gene>
<evidence type="ECO:0000313" key="3">
    <source>
        <dbReference type="Proteomes" id="UP000295106"/>
    </source>
</evidence>
<feature type="transmembrane region" description="Helical" evidence="1">
    <location>
        <begin position="181"/>
        <end position="199"/>
    </location>
</feature>
<dbReference type="OrthoDB" id="9811974at2"/>
<evidence type="ECO:0000313" key="2">
    <source>
        <dbReference type="EMBL" id="TCP05346.1"/>
    </source>
</evidence>
<reference evidence="2 3" key="1">
    <citation type="submission" date="2019-03" db="EMBL/GenBank/DDBJ databases">
        <title>Genomic Encyclopedia of Type Strains, Phase IV (KMG-IV): sequencing the most valuable type-strain genomes for metagenomic binning, comparative biology and taxonomic classification.</title>
        <authorList>
            <person name="Goeker M."/>
        </authorList>
    </citation>
    <scope>NUCLEOTIDE SEQUENCE [LARGE SCALE GENOMIC DNA]</scope>
    <source>
        <strain evidence="2 3">DSM 1709</strain>
    </source>
</reference>
<feature type="transmembrane region" description="Helical" evidence="1">
    <location>
        <begin position="97"/>
        <end position="115"/>
    </location>
</feature>
<keyword evidence="1" id="KW-0472">Membrane</keyword>
<name>A0A4R2MQC3_RUBGE</name>
<feature type="transmembrane region" description="Helical" evidence="1">
    <location>
        <begin position="127"/>
        <end position="145"/>
    </location>
</feature>
<feature type="transmembrane region" description="Helical" evidence="1">
    <location>
        <begin position="72"/>
        <end position="91"/>
    </location>
</feature>
<dbReference type="Proteomes" id="UP000295106">
    <property type="component" value="Unassembled WGS sequence"/>
</dbReference>
<keyword evidence="1" id="KW-1133">Transmembrane helix</keyword>
<comment type="caution">
    <text evidence="2">The sequence shown here is derived from an EMBL/GenBank/DDBJ whole genome shotgun (WGS) entry which is preliminary data.</text>
</comment>
<feature type="transmembrane region" description="Helical" evidence="1">
    <location>
        <begin position="205"/>
        <end position="225"/>
    </location>
</feature>
<dbReference type="GeneID" id="99686946"/>
<organism evidence="2 3">
    <name type="scientific">Rubrivivax gelatinosus</name>
    <name type="common">Rhodocyclus gelatinosus</name>
    <name type="synonym">Rhodopseudomonas gelatinosa</name>
    <dbReference type="NCBI Taxonomy" id="28068"/>
    <lineage>
        <taxon>Bacteria</taxon>
        <taxon>Pseudomonadati</taxon>
        <taxon>Pseudomonadota</taxon>
        <taxon>Betaproteobacteria</taxon>
        <taxon>Burkholderiales</taxon>
        <taxon>Sphaerotilaceae</taxon>
        <taxon>Rubrivivax</taxon>
    </lineage>
</organism>
<dbReference type="AlphaFoldDB" id="A0A4R2MQC3"/>
<feature type="transmembrane region" description="Helical" evidence="1">
    <location>
        <begin position="302"/>
        <end position="321"/>
    </location>
</feature>
<keyword evidence="1" id="KW-0812">Transmembrane</keyword>
<dbReference type="EMBL" id="SLXD01000001">
    <property type="protein sequence ID" value="TCP05346.1"/>
    <property type="molecule type" value="Genomic_DNA"/>
</dbReference>
<feature type="transmembrane region" description="Helical" evidence="1">
    <location>
        <begin position="237"/>
        <end position="257"/>
    </location>
</feature>
<feature type="transmembrane region" description="Helical" evidence="1">
    <location>
        <begin position="333"/>
        <end position="354"/>
    </location>
</feature>
<protein>
    <recommendedName>
        <fullName evidence="4">NnrS family protein</fullName>
    </recommendedName>
</protein>
<evidence type="ECO:0000256" key="1">
    <source>
        <dbReference type="SAM" id="Phobius"/>
    </source>
</evidence>
<feature type="transmembrane region" description="Helical" evidence="1">
    <location>
        <begin position="151"/>
        <end position="169"/>
    </location>
</feature>
<proteinExistence type="predicted"/>
<feature type="transmembrane region" description="Helical" evidence="1">
    <location>
        <begin position="269"/>
        <end position="290"/>
    </location>
</feature>